<dbReference type="SMART" id="SM00454">
    <property type="entry name" value="SAM"/>
    <property type="match status" value="1"/>
</dbReference>
<evidence type="ECO:0000256" key="1">
    <source>
        <dbReference type="ARBA" id="ARBA00022737"/>
    </source>
</evidence>
<feature type="region of interest" description="Disordered" evidence="2">
    <location>
        <begin position="306"/>
        <end position="326"/>
    </location>
</feature>
<organism evidence="4 5">
    <name type="scientific">Ziziphus jujuba var. spinosa</name>
    <dbReference type="NCBI Taxonomy" id="714518"/>
    <lineage>
        <taxon>Eukaryota</taxon>
        <taxon>Viridiplantae</taxon>
        <taxon>Streptophyta</taxon>
        <taxon>Embryophyta</taxon>
        <taxon>Tracheophyta</taxon>
        <taxon>Spermatophyta</taxon>
        <taxon>Magnoliopsida</taxon>
        <taxon>eudicotyledons</taxon>
        <taxon>Gunneridae</taxon>
        <taxon>Pentapetalae</taxon>
        <taxon>rosids</taxon>
        <taxon>fabids</taxon>
        <taxon>Rosales</taxon>
        <taxon>Rhamnaceae</taxon>
        <taxon>Paliureae</taxon>
        <taxon>Ziziphus</taxon>
    </lineage>
</organism>
<reference evidence="4" key="1">
    <citation type="journal article" date="2021" name="Front. Plant Sci.">
        <title>Chromosome-Scale Genome Assembly for Chinese Sour Jujube and Insights Into Its Genome Evolution and Domestication Signature.</title>
        <authorList>
            <person name="Shen L.-Y."/>
            <person name="Luo H."/>
            <person name="Wang X.-L."/>
            <person name="Wang X.-M."/>
            <person name="Qiu X.-J."/>
            <person name="Liu H."/>
            <person name="Zhou S.-S."/>
            <person name="Jia K.-H."/>
            <person name="Nie S."/>
            <person name="Bao Y.-T."/>
            <person name="Zhang R.-G."/>
            <person name="Yun Q.-Z."/>
            <person name="Chai Y.-H."/>
            <person name="Lu J.-Y."/>
            <person name="Li Y."/>
            <person name="Zhao S.-W."/>
            <person name="Mao J.-F."/>
            <person name="Jia S.-G."/>
            <person name="Mao Y.-M."/>
        </authorList>
    </citation>
    <scope>NUCLEOTIDE SEQUENCE</scope>
    <source>
        <strain evidence="4">AT0</strain>
        <tissue evidence="4">Leaf</tissue>
    </source>
</reference>
<name>A0A978VHI8_ZIZJJ</name>
<dbReference type="PANTHER" id="PTHR10627">
    <property type="entry name" value="SCP160"/>
    <property type="match status" value="1"/>
</dbReference>
<comment type="caution">
    <text evidence="4">The sequence shown here is derived from an EMBL/GenBank/DDBJ whole genome shotgun (WGS) entry which is preliminary data.</text>
</comment>
<dbReference type="Pfam" id="PF00536">
    <property type="entry name" value="SAM_1"/>
    <property type="match status" value="1"/>
</dbReference>
<evidence type="ECO:0000313" key="5">
    <source>
        <dbReference type="Proteomes" id="UP000813462"/>
    </source>
</evidence>
<dbReference type="EMBL" id="JAEACU010000004">
    <property type="protein sequence ID" value="KAH7532557.1"/>
    <property type="molecule type" value="Genomic_DNA"/>
</dbReference>
<sequence length="425" mass="47498">MDIFDMNERDTAATKPAEEESKKKGMILPFEPLTMTCHNLNYFVDMPKEFVQQVMNLVELDSLKDALVRMPGSLVDSLKDALVGIPARSRSSMHPLNHFLLSEMSNPRVTITLGRTGQVVERGVTDTNVARGYDGPVSGGKRSMEEGLGSSRANGFISPTNKRRRDDGFRSTMGDNTYHDSRISQYDLRLKLMRKNPPKQIHGVHEDHNRMDLRVKLSKQVQSPPIHPMMEYKSEMKGSSLYRKMPPRGSADDLLLVDSLRNSYSSRTINGLRARSTERNLRTSSHFSPPRNYDGMWKIPTLREPDASRAGRFPNMGIGNVPRPTAGIPMTIKPAPETVRQVSHGPPASCSMQQNLHMVEGPITVAGLLHTLGLGKYTVLFQAEEVDMTALRQMGDKDLKELGIPMGPRKKILLALLPRPKQPPP</sequence>
<dbReference type="Proteomes" id="UP000813462">
    <property type="component" value="Unassembled WGS sequence"/>
</dbReference>
<feature type="region of interest" description="Disordered" evidence="2">
    <location>
        <begin position="1"/>
        <end position="21"/>
    </location>
</feature>
<dbReference type="InterPro" id="IPR001660">
    <property type="entry name" value="SAM"/>
</dbReference>
<evidence type="ECO:0000313" key="4">
    <source>
        <dbReference type="EMBL" id="KAH7532557.1"/>
    </source>
</evidence>
<dbReference type="PANTHER" id="PTHR10627:SF74">
    <property type="entry name" value="OS08G0526500 PROTEIN"/>
    <property type="match status" value="1"/>
</dbReference>
<evidence type="ECO:0000256" key="2">
    <source>
        <dbReference type="SAM" id="MobiDB-lite"/>
    </source>
</evidence>
<accession>A0A978VHI8</accession>
<feature type="domain" description="SAM" evidence="3">
    <location>
        <begin position="357"/>
        <end position="422"/>
    </location>
</feature>
<evidence type="ECO:0000259" key="3">
    <source>
        <dbReference type="SMART" id="SM00454"/>
    </source>
</evidence>
<dbReference type="Gene3D" id="1.10.150.50">
    <property type="entry name" value="Transcription Factor, Ets-1"/>
    <property type="match status" value="1"/>
</dbReference>
<dbReference type="InterPro" id="IPR013761">
    <property type="entry name" value="SAM/pointed_sf"/>
</dbReference>
<proteinExistence type="predicted"/>
<gene>
    <name evidence="4" type="ORF">FEM48_Zijuj04G0033000</name>
</gene>
<dbReference type="SUPFAM" id="SSF47769">
    <property type="entry name" value="SAM/Pointed domain"/>
    <property type="match status" value="1"/>
</dbReference>
<dbReference type="AlphaFoldDB" id="A0A978VHI8"/>
<feature type="region of interest" description="Disordered" evidence="2">
    <location>
        <begin position="130"/>
        <end position="180"/>
    </location>
</feature>
<protein>
    <recommendedName>
        <fullName evidence="3">SAM domain-containing protein</fullName>
    </recommendedName>
</protein>
<feature type="compositionally biased region" description="Polar residues" evidence="2">
    <location>
        <begin position="151"/>
        <end position="160"/>
    </location>
</feature>
<keyword evidence="1" id="KW-0677">Repeat</keyword>